<proteinExistence type="predicted"/>
<accession>L7KSU0</accession>
<evidence type="ECO:0000313" key="2">
    <source>
        <dbReference type="Proteomes" id="UP000010988"/>
    </source>
</evidence>
<protein>
    <submittedName>
        <fullName evidence="1">Uncharacterized protein</fullName>
    </submittedName>
</protein>
<sequence>MNEPGETTASAGSLRWQQLFWPQSLTEATAFGLLRYFAARTHAPQLILEARADVTGVEYLIGSQLRHRAAVRRAVEQLVDGAIVTSFDAADRNHVTTARRVQLSTNLRQLEPVDAVASQRSILHALTAVGTGEQLTIQIVLGPRHHPQSSSRQPVRDNQAIVSKLLHGVLTDTLPGASQAAAHKLGQHAFTAAVRLGVQAATAERRKVLLTGLAAAIGTAESPDVRVMLRPEKSDRVNTPRAS</sequence>
<organism evidence="1 2">
    <name type="scientific">Gordonia aichiensis NBRC 108223</name>
    <dbReference type="NCBI Taxonomy" id="1220583"/>
    <lineage>
        <taxon>Bacteria</taxon>
        <taxon>Bacillati</taxon>
        <taxon>Actinomycetota</taxon>
        <taxon>Actinomycetes</taxon>
        <taxon>Mycobacteriales</taxon>
        <taxon>Gordoniaceae</taxon>
        <taxon>Gordonia</taxon>
    </lineage>
</organism>
<dbReference type="STRING" id="1220583.GOACH_36_00190"/>
<dbReference type="Proteomes" id="UP000010988">
    <property type="component" value="Unassembled WGS sequence"/>
</dbReference>
<dbReference type="EMBL" id="BANR01000036">
    <property type="protein sequence ID" value="GAC50997.1"/>
    <property type="molecule type" value="Genomic_DNA"/>
</dbReference>
<keyword evidence="2" id="KW-1185">Reference proteome</keyword>
<name>L7KSU0_9ACTN</name>
<reference evidence="1 2" key="1">
    <citation type="submission" date="2012-12" db="EMBL/GenBank/DDBJ databases">
        <title>Whole genome shotgun sequence of Gordonia aichiensis NBRC 108223.</title>
        <authorList>
            <person name="Isaki-Nakamura S."/>
            <person name="Hosoyama A."/>
            <person name="Tsuchikane K."/>
            <person name="Ando Y."/>
            <person name="Baba S."/>
            <person name="Ohji S."/>
            <person name="Hamada M."/>
            <person name="Tamura T."/>
            <person name="Yamazoe A."/>
            <person name="Yamazaki S."/>
            <person name="Fujita N."/>
        </authorList>
    </citation>
    <scope>NUCLEOTIDE SEQUENCE [LARGE SCALE GENOMIC DNA]</scope>
    <source>
        <strain evidence="1 2">NBRC 108223</strain>
    </source>
</reference>
<gene>
    <name evidence="1" type="ORF">GOACH_36_00190</name>
</gene>
<comment type="caution">
    <text evidence="1">The sequence shown here is derived from an EMBL/GenBank/DDBJ whole genome shotgun (WGS) entry which is preliminary data.</text>
</comment>
<dbReference type="AlphaFoldDB" id="L7KSU0"/>
<evidence type="ECO:0000313" key="1">
    <source>
        <dbReference type="EMBL" id="GAC50997.1"/>
    </source>
</evidence>